<name>A0AA86TQ99_9EUKA</name>
<evidence type="ECO:0000256" key="1">
    <source>
        <dbReference type="SAM" id="Coils"/>
    </source>
</evidence>
<accession>A0AA86TQ99</accession>
<dbReference type="EMBL" id="CATOUU010000310">
    <property type="protein sequence ID" value="CAI9924325.1"/>
    <property type="molecule type" value="Genomic_DNA"/>
</dbReference>
<keyword evidence="1" id="KW-0175">Coiled coil</keyword>
<sequence>MHNSSIDSRRLMNQLSASIYEKDQTIEQLNREVKLLQSLQEQQKAIQGMNQSIKQDGSQNLSNSMLGSRSRLDMTESHLYNNLKIEIQKLKTENDKFMKQYAEADKRRMRLEVENLALQQEVKDLKLARNATVAHDFHNLEDKITQLQKDLKEAQASEELIKTDFRTYVLDQMKEKETSQSQIQELTIKNNQLETQLQVQKYTAVNEEELSTKNAQITELTQQVQNLQEQLNQKPSKQDLELMDKIQLMTVQLQNESDQLLQKQAEIDELNKIIKENTKKPKKEKEPKTEEKVEEIKAELTVKFEENKMGSPVTKPSEILQAPEPAQSINKKLKLKPEDLHSIITQVLEAANAARVLYDAGMIQTVQSIIDGFKNEPLTEQQIIDQVKSTALKEVDVSGITHKFSCKTLTADQLIHLALTNLLQQDFKASSAVEVEKGKVIVPPLSNSKTSLEQIAMKLKKKEKK</sequence>
<protein>
    <submittedName>
        <fullName evidence="3">Hypothetical_protein</fullName>
    </submittedName>
</protein>
<keyword evidence="4" id="KW-1185">Reference proteome</keyword>
<dbReference type="EMBL" id="CAXDID020000356">
    <property type="protein sequence ID" value="CAL6081799.1"/>
    <property type="molecule type" value="Genomic_DNA"/>
</dbReference>
<proteinExistence type="predicted"/>
<dbReference type="AlphaFoldDB" id="A0AA86TQ99"/>
<dbReference type="Proteomes" id="UP001642409">
    <property type="component" value="Unassembled WGS sequence"/>
</dbReference>
<feature type="coiled-coil region" evidence="1">
    <location>
        <begin position="12"/>
        <end position="46"/>
    </location>
</feature>
<evidence type="ECO:0000313" key="3">
    <source>
        <dbReference type="EMBL" id="CAL6081799.1"/>
    </source>
</evidence>
<evidence type="ECO:0000313" key="2">
    <source>
        <dbReference type="EMBL" id="CAI9924325.1"/>
    </source>
</evidence>
<reference evidence="3 4" key="2">
    <citation type="submission" date="2024-07" db="EMBL/GenBank/DDBJ databases">
        <authorList>
            <person name="Akdeniz Z."/>
        </authorList>
    </citation>
    <scope>NUCLEOTIDE SEQUENCE [LARGE SCALE GENOMIC DNA]</scope>
</reference>
<evidence type="ECO:0000313" key="4">
    <source>
        <dbReference type="Proteomes" id="UP001642409"/>
    </source>
</evidence>
<reference evidence="2" key="1">
    <citation type="submission" date="2023-06" db="EMBL/GenBank/DDBJ databases">
        <authorList>
            <person name="Kurt Z."/>
        </authorList>
    </citation>
    <scope>NUCLEOTIDE SEQUENCE</scope>
</reference>
<feature type="coiled-coil region" evidence="1">
    <location>
        <begin position="80"/>
        <end position="280"/>
    </location>
</feature>
<comment type="caution">
    <text evidence="2">The sequence shown here is derived from an EMBL/GenBank/DDBJ whole genome shotgun (WGS) entry which is preliminary data.</text>
</comment>
<organism evidence="2">
    <name type="scientific">Hexamita inflata</name>
    <dbReference type="NCBI Taxonomy" id="28002"/>
    <lineage>
        <taxon>Eukaryota</taxon>
        <taxon>Metamonada</taxon>
        <taxon>Diplomonadida</taxon>
        <taxon>Hexamitidae</taxon>
        <taxon>Hexamitinae</taxon>
        <taxon>Hexamita</taxon>
    </lineage>
</organism>
<gene>
    <name evidence="2" type="ORF">HINF_LOCUS11970</name>
    <name evidence="3" type="ORF">HINF_LOCUS60591</name>
</gene>